<proteinExistence type="predicted"/>
<dbReference type="InterPro" id="IPR013783">
    <property type="entry name" value="Ig-like_fold"/>
</dbReference>
<dbReference type="FunFam" id="3.90.190.10:FF:000102">
    <property type="entry name" value="Receptor-type tyrosine-protein phosphatase"/>
    <property type="match status" value="1"/>
</dbReference>
<dbReference type="GO" id="GO:0004725">
    <property type="term" value="F:protein tyrosine phosphatase activity"/>
    <property type="evidence" value="ECO:0007669"/>
    <property type="project" value="UniProtKB-EC"/>
</dbReference>
<dbReference type="SMART" id="SM00194">
    <property type="entry name" value="PTPc"/>
    <property type="match status" value="2"/>
</dbReference>
<evidence type="ECO:0000256" key="1">
    <source>
        <dbReference type="ARBA" id="ARBA00004167"/>
    </source>
</evidence>
<keyword evidence="4" id="KW-0732">Signal</keyword>
<dbReference type="PROSITE" id="PS50853">
    <property type="entry name" value="FN3"/>
    <property type="match status" value="4"/>
</dbReference>
<evidence type="ECO:0000256" key="7">
    <source>
        <dbReference type="ARBA" id="ARBA00022989"/>
    </source>
</evidence>
<dbReference type="SUPFAM" id="SSF49265">
    <property type="entry name" value="Fibronectin type III"/>
    <property type="match status" value="3"/>
</dbReference>
<dbReference type="PROSITE" id="PS50056">
    <property type="entry name" value="TYR_PHOSPHATASE_2"/>
    <property type="match status" value="2"/>
</dbReference>
<evidence type="ECO:0000256" key="8">
    <source>
        <dbReference type="ARBA" id="ARBA00023136"/>
    </source>
</evidence>
<evidence type="ECO:0000259" key="14">
    <source>
        <dbReference type="PROSITE" id="PS50853"/>
    </source>
</evidence>
<comment type="catalytic activity">
    <reaction evidence="10">
        <text>O-phospho-L-tyrosyl-[protein] + H2O = L-tyrosyl-[protein] + phosphate</text>
        <dbReference type="Rhea" id="RHEA:10684"/>
        <dbReference type="Rhea" id="RHEA-COMP:10136"/>
        <dbReference type="Rhea" id="RHEA-COMP:20101"/>
        <dbReference type="ChEBI" id="CHEBI:15377"/>
        <dbReference type="ChEBI" id="CHEBI:43474"/>
        <dbReference type="ChEBI" id="CHEBI:46858"/>
        <dbReference type="ChEBI" id="CHEBI:61978"/>
        <dbReference type="EC" id="3.1.3.48"/>
    </reaction>
</comment>
<keyword evidence="3 11" id="KW-0812">Transmembrane</keyword>
<feature type="domain" description="Tyrosine specific protein phosphatases" evidence="13">
    <location>
        <begin position="1152"/>
        <end position="1227"/>
    </location>
</feature>
<feature type="domain" description="Tyrosine-protein phosphatase" evidence="12">
    <location>
        <begin position="693"/>
        <end position="945"/>
    </location>
</feature>
<dbReference type="EMBL" id="GEGO01007245">
    <property type="protein sequence ID" value="JAR88159.1"/>
    <property type="molecule type" value="Transcribed_RNA"/>
</dbReference>
<dbReference type="InterPro" id="IPR003595">
    <property type="entry name" value="Tyr_Pase_cat"/>
</dbReference>
<sequence length="1247" mass="139504">TRPFTRVTVRLRLDTPDGASSQWTGPWTVTSAEDAPSEVQQLQMTKSFARQASFAWLPPANANGVIRGYEVVYKPLRLFLPCSPIEQTETRLIVPASSQRVSLEKLHPYTLHRISIHAITIKPGPNVTTTFTTEQAVPEGAPTGLKHATVTGLENVVYWGHVPCDLANGVVSRYYLELDSADPWESELRNQTTRDMRLGFGDLLPYTRYRARVYAENAAGRSRVAAELNFTTLPTAPPAPSNLMAYQLSQTNVSLSWQPPYPPYGILDRYQVKFWTSDTRLDPSLLDIDTFRCSRGNGDSNRHCFTVPNLLPVRLYHFSVRAFNKGTSHGPYSVELEVETREMVPDAPASVHGTDRAEDSLRIQWDEPLRKNGNLRSYRVNVSLAHSFSSSVSATARPRTVDLQDVTMREYYLRDLYPGSTYRVCVQASTSAGFGDAVCDSITTRAAAPVVRTEPRVNGIVNNTVSVALDPVDFAKGPITAYYLLVVRGTHDVDGPVVPVNFSDAQKMQLAYYTAAMFTPDEVKQLTSDFVVGAGNVVGGFENPPLSDATPYRIGLLVASSFSDEVRYGYRLSEPVVVGKTGGAAGIGAILVALLVLLVLVFVATALTYYYLKKRSGVIYRSNSQTKTSLKDRLSRLSKLDDNSLSESRMTLNMDNGDCVNMTAVPNGGLPSKPVPVKELQEHVIHAQAQDTLKDEYATSPRGQLHPWDTAKKQENKSKNRYGNILPYDHSRVILSKLPDVDHSDYINANYVPGYKCSRKYIATQGPKSSTVSDFWRMIWEEGCCKVVMLTNLKEQEKTKCEKYWPDASQKYGKYTLTLMKTDMQVDFIVREFQLALEDKCRTVVQFHFTTWPDHGVPLYPDALLPFLRRIWDFEPRDDHPIVVHCSGGIGRTGTLILVDSMLAQAEAEGEVNLVSQLHHMRQNRINLVESLEQYVFAYMALVEILCFKSHKLAVKDFVSSYHKLKSKAPGSKKSILDLEMEELAMACLPLGDQDYKGAMDPRNGSKNRSPDILAADTRRPFLSPTADGRQTDYINAVYVDGFKRRKAYLVTQMPLPGTVDDFWQMVAASGAKTLVTLGPLQDETCPVFWPEVEGSIQEYQKVSVELAGSQDLKSLIVRTLKVAETGTTPRVLKQFHVNTWIQSRTVPSSCDLILEVLQHVDRWQLHTDSKTVVVQCRDGCRASGLFCASAIVCEQLKLEQELDVFRTVQTIRASRPQFIVDSNQYAFCYDLALAFLDTFDTYSNFQ</sequence>
<name>A0A147BBM6_IXORI</name>
<dbReference type="SUPFAM" id="SSF52799">
    <property type="entry name" value="(Phosphotyrosine protein) phosphatases II"/>
    <property type="match status" value="2"/>
</dbReference>
<dbReference type="InterPro" id="IPR000387">
    <property type="entry name" value="Tyr_Pase_dom"/>
</dbReference>
<keyword evidence="5" id="KW-0378">Hydrolase</keyword>
<protein>
    <recommendedName>
        <fullName evidence="2">protein-tyrosine-phosphatase</fullName>
        <ecNumber evidence="2">3.1.3.48</ecNumber>
    </recommendedName>
</protein>
<dbReference type="AlphaFoldDB" id="A0A147BBM6"/>
<evidence type="ECO:0000259" key="12">
    <source>
        <dbReference type="PROSITE" id="PS50055"/>
    </source>
</evidence>
<evidence type="ECO:0000256" key="3">
    <source>
        <dbReference type="ARBA" id="ARBA00022692"/>
    </source>
</evidence>
<dbReference type="PROSITE" id="PS50055">
    <property type="entry name" value="TYR_PHOSPHATASE_PTP"/>
    <property type="match status" value="2"/>
</dbReference>
<keyword evidence="15" id="KW-0675">Receptor</keyword>
<evidence type="ECO:0000256" key="6">
    <source>
        <dbReference type="ARBA" id="ARBA00022912"/>
    </source>
</evidence>
<dbReference type="PANTHER" id="PTHR46957">
    <property type="entry name" value="CYTOKINE RECEPTOR"/>
    <property type="match status" value="1"/>
</dbReference>
<keyword evidence="6" id="KW-0904">Protein phosphatase</keyword>
<feature type="domain" description="Fibronectin type-III" evidence="14">
    <location>
        <begin position="347"/>
        <end position="449"/>
    </location>
</feature>
<organism evidence="15">
    <name type="scientific">Ixodes ricinus</name>
    <name type="common">Common tick</name>
    <name type="synonym">Acarus ricinus</name>
    <dbReference type="NCBI Taxonomy" id="34613"/>
    <lineage>
        <taxon>Eukaryota</taxon>
        <taxon>Metazoa</taxon>
        <taxon>Ecdysozoa</taxon>
        <taxon>Arthropoda</taxon>
        <taxon>Chelicerata</taxon>
        <taxon>Arachnida</taxon>
        <taxon>Acari</taxon>
        <taxon>Parasitiformes</taxon>
        <taxon>Ixodida</taxon>
        <taxon>Ixodoidea</taxon>
        <taxon>Ixodidae</taxon>
        <taxon>Ixodinae</taxon>
        <taxon>Ixodes</taxon>
    </lineage>
</organism>
<dbReference type="InterPro" id="IPR016130">
    <property type="entry name" value="Tyr_Pase_AS"/>
</dbReference>
<evidence type="ECO:0000256" key="9">
    <source>
        <dbReference type="ARBA" id="ARBA00023180"/>
    </source>
</evidence>
<feature type="transmembrane region" description="Helical" evidence="11">
    <location>
        <begin position="587"/>
        <end position="612"/>
    </location>
</feature>
<dbReference type="Pfam" id="PF00041">
    <property type="entry name" value="fn3"/>
    <property type="match status" value="3"/>
</dbReference>
<dbReference type="InterPro" id="IPR029021">
    <property type="entry name" value="Prot-tyrosine_phosphatase-like"/>
</dbReference>
<dbReference type="InterPro" id="IPR036116">
    <property type="entry name" value="FN3_sf"/>
</dbReference>
<accession>A0A147BBM6</accession>
<dbReference type="GO" id="GO:0016020">
    <property type="term" value="C:membrane"/>
    <property type="evidence" value="ECO:0007669"/>
    <property type="project" value="UniProtKB-SubCell"/>
</dbReference>
<reference evidence="15" key="1">
    <citation type="journal article" date="2018" name="PLoS Negl. Trop. Dis.">
        <title>Sialome diversity of ticks revealed by RNAseq of single tick salivary glands.</title>
        <authorList>
            <person name="Perner J."/>
            <person name="Kropackova S."/>
            <person name="Kopacek P."/>
            <person name="Ribeiro J.M."/>
        </authorList>
    </citation>
    <scope>NUCLEOTIDE SEQUENCE</scope>
    <source>
        <strain evidence="15">Siblings of single egg batch collected in Ceske Budejovice</strain>
        <tissue evidence="15">Salivary glands</tissue>
    </source>
</reference>
<evidence type="ECO:0000256" key="10">
    <source>
        <dbReference type="ARBA" id="ARBA00051722"/>
    </source>
</evidence>
<dbReference type="PROSITE" id="PS00383">
    <property type="entry name" value="TYR_PHOSPHATASE_1"/>
    <property type="match status" value="1"/>
</dbReference>
<keyword evidence="8 11" id="KW-0472">Membrane</keyword>
<evidence type="ECO:0000256" key="4">
    <source>
        <dbReference type="ARBA" id="ARBA00022729"/>
    </source>
</evidence>
<feature type="non-terminal residue" evidence="15">
    <location>
        <position position="1"/>
    </location>
</feature>
<feature type="domain" description="Fibronectin type-III" evidence="14">
    <location>
        <begin position="35"/>
        <end position="136"/>
    </location>
</feature>
<dbReference type="Gene3D" id="2.60.40.10">
    <property type="entry name" value="Immunoglobulins"/>
    <property type="match status" value="4"/>
</dbReference>
<dbReference type="InterPro" id="IPR000242">
    <property type="entry name" value="PTP_cat"/>
</dbReference>
<dbReference type="GO" id="GO:0048666">
    <property type="term" value="P:neuron development"/>
    <property type="evidence" value="ECO:0007669"/>
    <property type="project" value="UniProtKB-ARBA"/>
</dbReference>
<dbReference type="Pfam" id="PF00102">
    <property type="entry name" value="Y_phosphatase"/>
    <property type="match status" value="2"/>
</dbReference>
<dbReference type="InterPro" id="IPR003961">
    <property type="entry name" value="FN3_dom"/>
</dbReference>
<evidence type="ECO:0000256" key="5">
    <source>
        <dbReference type="ARBA" id="ARBA00022801"/>
    </source>
</evidence>
<dbReference type="FunFam" id="3.90.190.10:FF:000062">
    <property type="entry name" value="Receptor-type tyrosine-protein phosphatase kappa"/>
    <property type="match status" value="1"/>
</dbReference>
<feature type="domain" description="Fibronectin type-III" evidence="14">
    <location>
        <begin position="141"/>
        <end position="235"/>
    </location>
</feature>
<keyword evidence="9" id="KW-0325">Glycoprotein</keyword>
<dbReference type="SMART" id="SM00404">
    <property type="entry name" value="PTPc_motif"/>
    <property type="match status" value="2"/>
</dbReference>
<feature type="domain" description="Fibronectin type-III" evidence="14">
    <location>
        <begin position="239"/>
        <end position="343"/>
    </location>
</feature>
<evidence type="ECO:0000256" key="2">
    <source>
        <dbReference type="ARBA" id="ARBA00013064"/>
    </source>
</evidence>
<dbReference type="SMART" id="SM00060">
    <property type="entry name" value="FN3"/>
    <property type="match status" value="4"/>
</dbReference>
<dbReference type="InterPro" id="IPR050713">
    <property type="entry name" value="RTP_Phos/Ushers"/>
</dbReference>
<evidence type="ECO:0000256" key="11">
    <source>
        <dbReference type="SAM" id="Phobius"/>
    </source>
</evidence>
<evidence type="ECO:0000313" key="15">
    <source>
        <dbReference type="EMBL" id="JAR88159.1"/>
    </source>
</evidence>
<feature type="domain" description="Tyrosine-protein phosphatase" evidence="12">
    <location>
        <begin position="977"/>
        <end position="1236"/>
    </location>
</feature>
<dbReference type="EC" id="3.1.3.48" evidence="2"/>
<feature type="domain" description="Tyrosine specific protein phosphatases" evidence="13">
    <location>
        <begin position="862"/>
        <end position="936"/>
    </location>
</feature>
<dbReference type="PRINTS" id="PR00700">
    <property type="entry name" value="PRTYPHPHTASE"/>
</dbReference>
<evidence type="ECO:0000259" key="13">
    <source>
        <dbReference type="PROSITE" id="PS50056"/>
    </source>
</evidence>
<keyword evidence="7 11" id="KW-1133">Transmembrane helix</keyword>
<dbReference type="CDD" id="cd00063">
    <property type="entry name" value="FN3"/>
    <property type="match status" value="4"/>
</dbReference>
<dbReference type="PANTHER" id="PTHR46957:SF3">
    <property type="entry name" value="CYTOKINE RECEPTOR"/>
    <property type="match status" value="1"/>
</dbReference>
<comment type="subcellular location">
    <subcellularLocation>
        <location evidence="1">Membrane</location>
        <topology evidence="1">Single-pass membrane protein</topology>
    </subcellularLocation>
</comment>
<dbReference type="Gene3D" id="3.90.190.10">
    <property type="entry name" value="Protein tyrosine phosphatase superfamily"/>
    <property type="match status" value="2"/>
</dbReference>